<keyword evidence="1" id="KW-0812">Transmembrane</keyword>
<evidence type="ECO:0000313" key="2">
    <source>
        <dbReference type="EMBL" id="AMQ95159.1"/>
    </source>
</evidence>
<sequence>MLFLKTTINRFFSFRLCNSRFTGELIMAKRIFIILIVVMLPSCFLLVKSTKYFPDLKIAYLSTGYYITKNYKGNEHRVPSLEISSNIDIEDEALKQGLTITNKDLLCVFDKKLLKNSDIPNSYRTIGGGQQMKINLKEVITGFISSLFGQQKINIFTIIQLVRLKILLIKKKMIFYIVSM</sequence>
<dbReference type="Proteomes" id="UP000072236">
    <property type="component" value="Chromosome"/>
</dbReference>
<gene>
    <name evidence="2" type="ORF">ACT75_08285</name>
</gene>
<dbReference type="KEGG" id="aact:ACT75_08285"/>
<dbReference type="EMBL" id="CP012959">
    <property type="protein sequence ID" value="AMQ95159.1"/>
    <property type="molecule type" value="Genomic_DNA"/>
</dbReference>
<name>A0AAC8Y121_AGGAC</name>
<keyword evidence="1" id="KW-1133">Transmembrane helix</keyword>
<keyword evidence="1" id="KW-0472">Membrane</keyword>
<reference evidence="2 3" key="1">
    <citation type="submission" date="2015-10" db="EMBL/GenBank/DDBJ databases">
        <title>Tn-seq of a polymicrobial infection.</title>
        <authorList>
            <person name="Stacy A."/>
            <person name="Rumbaugh K.P."/>
            <person name="Whiteley M."/>
        </authorList>
    </citation>
    <scope>NUCLEOTIDE SEQUENCE [LARGE SCALE GENOMIC DNA]</scope>
    <source>
        <strain evidence="2 3">624</strain>
    </source>
</reference>
<proteinExistence type="predicted"/>
<evidence type="ECO:0000256" key="1">
    <source>
        <dbReference type="SAM" id="Phobius"/>
    </source>
</evidence>
<organism evidence="2 3">
    <name type="scientific">Aggregatibacter actinomycetemcomitans</name>
    <name type="common">Actinobacillus actinomycetemcomitans</name>
    <name type="synonym">Haemophilus actinomycetemcomitans</name>
    <dbReference type="NCBI Taxonomy" id="714"/>
    <lineage>
        <taxon>Bacteria</taxon>
        <taxon>Pseudomonadati</taxon>
        <taxon>Pseudomonadota</taxon>
        <taxon>Gammaproteobacteria</taxon>
        <taxon>Pasteurellales</taxon>
        <taxon>Pasteurellaceae</taxon>
        <taxon>Aggregatibacter</taxon>
    </lineage>
</organism>
<evidence type="ECO:0000313" key="3">
    <source>
        <dbReference type="Proteomes" id="UP000072236"/>
    </source>
</evidence>
<accession>A0AAC8Y121</accession>
<dbReference type="AlphaFoldDB" id="A0AAC8Y121"/>
<feature type="transmembrane region" description="Helical" evidence="1">
    <location>
        <begin position="30"/>
        <end position="47"/>
    </location>
</feature>
<protein>
    <submittedName>
        <fullName evidence="2">Uncharacterized protein</fullName>
    </submittedName>
</protein>